<dbReference type="PANTHER" id="PTHR30454">
    <property type="entry name" value="4-HYDROXY-3-METHYLBUT-2-EN-1-YL DIPHOSPHATE SYNTHASE"/>
    <property type="match status" value="1"/>
</dbReference>
<dbReference type="FunFam" id="3.20.20.20:FF:000005">
    <property type="entry name" value="4-hydroxy-3-methylbut-2-en-1-yl diphosphate synthase (flavodoxin)"/>
    <property type="match status" value="1"/>
</dbReference>
<dbReference type="SUPFAM" id="SSF51717">
    <property type="entry name" value="Dihydropteroate synthetase-like"/>
    <property type="match status" value="1"/>
</dbReference>
<dbReference type="EC" id="1.17.7.3" evidence="8"/>
<dbReference type="RefSeq" id="WP_150902285.1">
    <property type="nucleotide sequence ID" value="NZ_VTWT01000001.1"/>
</dbReference>
<dbReference type="AlphaFoldDB" id="A0A5N1J838"/>
<keyword evidence="3 8" id="KW-0560">Oxidoreductase</keyword>
<dbReference type="SUPFAM" id="SSF56014">
    <property type="entry name" value="Nitrite and sulphite reductase 4Fe-4S domain-like"/>
    <property type="match status" value="1"/>
</dbReference>
<evidence type="ECO:0000256" key="3">
    <source>
        <dbReference type="ARBA" id="ARBA00023002"/>
    </source>
</evidence>
<comment type="catalytic activity">
    <reaction evidence="7">
        <text>(2E)-4-hydroxy-3-methylbut-2-enyl diphosphate + 2 oxidized [2Fe-2S]-[ferredoxin] + H2O = 2-C-methyl-D-erythritol 2,4-cyclic diphosphate + 2 reduced [2Fe-2S]-[ferredoxin] + H(+)</text>
        <dbReference type="Rhea" id="RHEA:26119"/>
        <dbReference type="Rhea" id="RHEA-COMP:10000"/>
        <dbReference type="Rhea" id="RHEA-COMP:10001"/>
        <dbReference type="ChEBI" id="CHEBI:15377"/>
        <dbReference type="ChEBI" id="CHEBI:15378"/>
        <dbReference type="ChEBI" id="CHEBI:33737"/>
        <dbReference type="ChEBI" id="CHEBI:33738"/>
        <dbReference type="ChEBI" id="CHEBI:58483"/>
        <dbReference type="ChEBI" id="CHEBI:128753"/>
        <dbReference type="EC" id="1.17.7.1"/>
    </reaction>
</comment>
<dbReference type="PIRSF" id="PIRSF037336">
    <property type="entry name" value="IspG_like"/>
    <property type="match status" value="1"/>
</dbReference>
<dbReference type="InterPro" id="IPR045854">
    <property type="entry name" value="NO2/SO3_Rdtase_4Fe4S_sf"/>
</dbReference>
<keyword evidence="1 8" id="KW-0004">4Fe-4S</keyword>
<keyword evidence="4 8" id="KW-0408">Iron</keyword>
<organism evidence="11 12">
    <name type="scientific">Adhaeribacter soli</name>
    <dbReference type="NCBI Taxonomy" id="2607655"/>
    <lineage>
        <taxon>Bacteria</taxon>
        <taxon>Pseudomonadati</taxon>
        <taxon>Bacteroidota</taxon>
        <taxon>Cytophagia</taxon>
        <taxon>Cytophagales</taxon>
        <taxon>Hymenobacteraceae</taxon>
        <taxon>Adhaeribacter</taxon>
    </lineage>
</organism>
<dbReference type="Gene3D" id="3.30.413.10">
    <property type="entry name" value="Sulfite Reductase Hemoprotein, domain 1"/>
    <property type="match status" value="1"/>
</dbReference>
<feature type="binding site" evidence="8">
    <location>
        <position position="559"/>
    </location>
    <ligand>
        <name>[4Fe-4S] cluster</name>
        <dbReference type="ChEBI" id="CHEBI:49883"/>
    </ligand>
</feature>
<dbReference type="Pfam" id="PF26540">
    <property type="entry name" value="GcpE_C"/>
    <property type="match status" value="1"/>
</dbReference>
<dbReference type="GO" id="GO:0019288">
    <property type="term" value="P:isopentenyl diphosphate biosynthetic process, methylerythritol 4-phosphate pathway"/>
    <property type="evidence" value="ECO:0007669"/>
    <property type="project" value="UniProtKB-UniRule"/>
</dbReference>
<reference evidence="11 12" key="1">
    <citation type="submission" date="2019-09" db="EMBL/GenBank/DDBJ databases">
        <title>Genome sequence of Adhaeribacter sp. M2.</title>
        <authorList>
            <person name="Srinivasan S."/>
        </authorList>
    </citation>
    <scope>NUCLEOTIDE SEQUENCE [LARGE SCALE GENOMIC DNA]</scope>
    <source>
        <strain evidence="11 12">M2</strain>
    </source>
</reference>
<dbReference type="Pfam" id="PF04551">
    <property type="entry name" value="GcpE"/>
    <property type="match status" value="1"/>
</dbReference>
<comment type="similarity">
    <text evidence="8">Belongs to the IspG family.</text>
</comment>
<sequence>MNKQYCSSLTEYRRRKTIEVTIGDLPMGGDNPIRVQSMTTVDTMDTLGSVEQVIRMVDAGCEYVRITAPSVSEAENLRNIKAELRKRGYNVPLIADIHFTPNAAELAAKIVEKVRINPGNYADKKKFQVIEYTDETYQAELDRIRERFEPLVKICKEHGTAMRIGTNHGSLSDRILSRYGDTPLGMVESALEFLRICEDLNYYNIVLSMKASNTQVMVQAYRLLAQKLEEEGLEPYPFHLGVTEAGEGEDGRIKSAVGIGTLLEDGLGDTVRVSLTEAPELEAPVARTLIKRYTNRAGHAPIKPVCNVPINPFQYERRHTREVENVGGTNVPRIVADLSRIENIQYADLKGVGHLYSMLLDKFNMNDLGADFIYTGATPINFMLPNGLKEIVDYEAWLSAENRDERYPQLSAKQYLSGAEKSGQVNFILATLADLEPELLEKLKTDKTAVLVLQTENTHAMAELRKAFFRLMNQACEVPVIVRRDFTEMPDEDLQLYAATDLGGLLIDGLGDGIMLGTSLMAPKTKAEWLQKSETLNNLGFGILQAARTRMSKTEYISCPSCGRTLFDLQETTAMIRKRTDHLKGVKIGIMGCIVNGPGEMADADYGYVGVGKGKIALYRGQTVIKKSVPEEKAVDELINLIREDGNWIEPVKLEEQVH</sequence>
<feature type="domain" description="IspG C-terminal" evidence="10">
    <location>
        <begin position="555"/>
        <end position="643"/>
    </location>
</feature>
<feature type="binding site" evidence="8">
    <location>
        <position position="600"/>
    </location>
    <ligand>
        <name>[4Fe-4S] cluster</name>
        <dbReference type="ChEBI" id="CHEBI:49883"/>
    </ligand>
</feature>
<accession>A0A5N1J838</accession>
<evidence type="ECO:0000256" key="1">
    <source>
        <dbReference type="ARBA" id="ARBA00022485"/>
    </source>
</evidence>
<keyword evidence="2 8" id="KW-0479">Metal-binding</keyword>
<name>A0A5N1J838_9BACT</name>
<comment type="catalytic activity">
    <reaction evidence="8">
        <text>(2E)-4-hydroxy-3-methylbut-2-enyl diphosphate + oxidized [flavodoxin] + H2O + 2 H(+) = 2-C-methyl-D-erythritol 2,4-cyclic diphosphate + reduced [flavodoxin]</text>
        <dbReference type="Rhea" id="RHEA:43604"/>
        <dbReference type="Rhea" id="RHEA-COMP:10622"/>
        <dbReference type="Rhea" id="RHEA-COMP:10623"/>
        <dbReference type="ChEBI" id="CHEBI:15377"/>
        <dbReference type="ChEBI" id="CHEBI:15378"/>
        <dbReference type="ChEBI" id="CHEBI:57618"/>
        <dbReference type="ChEBI" id="CHEBI:58210"/>
        <dbReference type="ChEBI" id="CHEBI:58483"/>
        <dbReference type="ChEBI" id="CHEBI:128753"/>
        <dbReference type="EC" id="1.17.7.3"/>
    </reaction>
</comment>
<dbReference type="HAMAP" id="MF_00159">
    <property type="entry name" value="IspG"/>
    <property type="match status" value="1"/>
</dbReference>
<dbReference type="PANTHER" id="PTHR30454:SF0">
    <property type="entry name" value="4-HYDROXY-3-METHYLBUT-2-EN-1-YL DIPHOSPHATE SYNTHASE (FERREDOXIN), CHLOROPLASTIC"/>
    <property type="match status" value="1"/>
</dbReference>
<dbReference type="InterPro" id="IPR058578">
    <property type="entry name" value="IspG_TIM"/>
</dbReference>
<dbReference type="NCBIfam" id="TIGR00612">
    <property type="entry name" value="ispG_gcpE"/>
    <property type="match status" value="1"/>
</dbReference>
<comment type="cofactor">
    <cofactor evidence="8">
        <name>[4Fe-4S] cluster</name>
        <dbReference type="ChEBI" id="CHEBI:49883"/>
    </cofactor>
    <text evidence="8">Binds 1 [4Fe-4S] cluster.</text>
</comment>
<dbReference type="InterPro" id="IPR017178">
    <property type="entry name" value="IspG_atypical"/>
</dbReference>
<evidence type="ECO:0000256" key="2">
    <source>
        <dbReference type="ARBA" id="ARBA00022723"/>
    </source>
</evidence>
<evidence type="ECO:0000256" key="5">
    <source>
        <dbReference type="ARBA" id="ARBA00023014"/>
    </source>
</evidence>
<evidence type="ECO:0000256" key="8">
    <source>
        <dbReference type="HAMAP-Rule" id="MF_00159"/>
    </source>
</evidence>
<protein>
    <recommendedName>
        <fullName evidence="8">4-hydroxy-3-methylbut-2-en-1-yl diphosphate synthase (flavodoxin)</fullName>
        <ecNumber evidence="8">1.17.7.3</ecNumber>
    </recommendedName>
    <alternativeName>
        <fullName evidence="8">1-hydroxy-2-methyl-2-(E)-butenyl 4-diphosphate synthase</fullName>
    </alternativeName>
</protein>
<evidence type="ECO:0000259" key="9">
    <source>
        <dbReference type="Pfam" id="PF04551"/>
    </source>
</evidence>
<dbReference type="InterPro" id="IPR004588">
    <property type="entry name" value="IspG_bac-typ"/>
</dbReference>
<comment type="caution">
    <text evidence="11">The sequence shown here is derived from an EMBL/GenBank/DDBJ whole genome shotgun (WGS) entry which is preliminary data.</text>
</comment>
<dbReference type="GO" id="GO:0051539">
    <property type="term" value="F:4 iron, 4 sulfur cluster binding"/>
    <property type="evidence" value="ECO:0007669"/>
    <property type="project" value="UniProtKB-UniRule"/>
</dbReference>
<dbReference type="Gene3D" id="3.20.20.20">
    <property type="entry name" value="Dihydropteroate synthase-like"/>
    <property type="match status" value="1"/>
</dbReference>
<evidence type="ECO:0000259" key="10">
    <source>
        <dbReference type="Pfam" id="PF26540"/>
    </source>
</evidence>
<feature type="binding site" evidence="8">
    <location>
        <position position="593"/>
    </location>
    <ligand>
        <name>[4Fe-4S] cluster</name>
        <dbReference type="ChEBI" id="CHEBI:49883"/>
    </ligand>
</feature>
<dbReference type="Proteomes" id="UP000326570">
    <property type="component" value="Unassembled WGS sequence"/>
</dbReference>
<dbReference type="GO" id="GO:0141197">
    <property type="term" value="F:4-hydroxy-3-methylbut-2-enyl-diphosphate synthase activity (flavodoxin)"/>
    <property type="evidence" value="ECO:0007669"/>
    <property type="project" value="UniProtKB-EC"/>
</dbReference>
<dbReference type="GO" id="GO:0016114">
    <property type="term" value="P:terpenoid biosynthetic process"/>
    <property type="evidence" value="ECO:0007669"/>
    <property type="project" value="InterPro"/>
</dbReference>
<dbReference type="UniPathway" id="UPA00056">
    <property type="reaction ID" value="UER00096"/>
</dbReference>
<gene>
    <name evidence="8 11" type="primary">ispG</name>
    <name evidence="11" type="ORF">F0P94_03400</name>
</gene>
<keyword evidence="12" id="KW-1185">Reference proteome</keyword>
<proteinExistence type="inferred from homology"/>
<dbReference type="GO" id="GO:0005506">
    <property type="term" value="F:iron ion binding"/>
    <property type="evidence" value="ECO:0007669"/>
    <property type="project" value="InterPro"/>
</dbReference>
<feature type="binding site" evidence="8">
    <location>
        <position position="562"/>
    </location>
    <ligand>
        <name>[4Fe-4S] cluster</name>
        <dbReference type="ChEBI" id="CHEBI:49883"/>
    </ligand>
</feature>
<dbReference type="GO" id="GO:0046429">
    <property type="term" value="F:4-hydroxy-3-methylbut-2-en-1-yl diphosphate synthase activity (ferredoxin)"/>
    <property type="evidence" value="ECO:0007669"/>
    <property type="project" value="UniProtKB-UniRule"/>
</dbReference>
<comment type="pathway">
    <text evidence="8">Isoprenoid biosynthesis; isopentenyl diphosphate biosynthesis via DXP pathway; isopentenyl diphosphate from 1-deoxy-D-xylulose 5-phosphate: step 5/6.</text>
</comment>
<keyword evidence="5 8" id="KW-0411">Iron-sulfur</keyword>
<dbReference type="InterPro" id="IPR058579">
    <property type="entry name" value="IspG_C"/>
</dbReference>
<dbReference type="EMBL" id="VTWT01000001">
    <property type="protein sequence ID" value="KAA9346142.1"/>
    <property type="molecule type" value="Genomic_DNA"/>
</dbReference>
<feature type="domain" description="IspG TIM-barrel" evidence="9">
    <location>
        <begin position="17"/>
        <end position="286"/>
    </location>
</feature>
<evidence type="ECO:0000256" key="4">
    <source>
        <dbReference type="ARBA" id="ARBA00023004"/>
    </source>
</evidence>
<evidence type="ECO:0000256" key="6">
    <source>
        <dbReference type="ARBA" id="ARBA00023229"/>
    </source>
</evidence>
<evidence type="ECO:0000313" key="12">
    <source>
        <dbReference type="Proteomes" id="UP000326570"/>
    </source>
</evidence>
<keyword evidence="6 8" id="KW-0414">Isoprene biosynthesis</keyword>
<comment type="function">
    <text evidence="8">Converts 2C-methyl-D-erythritol 2,4-cyclodiphosphate (ME-2,4cPP) into 1-hydroxy-2-methyl-2-(E)-butenyl 4-diphosphate.</text>
</comment>
<dbReference type="FunFam" id="3.30.413.10:FF:000006">
    <property type="entry name" value="4-hydroxy-3-methylbut-2-en-1-yl diphosphate synthase (flavodoxin)"/>
    <property type="match status" value="1"/>
</dbReference>
<dbReference type="InterPro" id="IPR011005">
    <property type="entry name" value="Dihydropteroate_synth-like_sf"/>
</dbReference>
<evidence type="ECO:0000256" key="7">
    <source>
        <dbReference type="ARBA" id="ARBA00051119"/>
    </source>
</evidence>
<evidence type="ECO:0000313" key="11">
    <source>
        <dbReference type="EMBL" id="KAA9346142.1"/>
    </source>
</evidence>